<comment type="similarity">
    <text evidence="1">Belongs to the bacterial ring-hydroxylating dioxygenase alpha subunit family.</text>
</comment>
<keyword evidence="8" id="KW-0411">Iron-sulfur</keyword>
<organism evidence="11 12">
    <name type="scientific">Sphingobium jiangsuense</name>
    <dbReference type="NCBI Taxonomy" id="870476"/>
    <lineage>
        <taxon>Bacteria</taxon>
        <taxon>Pseudomonadati</taxon>
        <taxon>Pseudomonadota</taxon>
        <taxon>Alphaproteobacteria</taxon>
        <taxon>Sphingomonadales</taxon>
        <taxon>Sphingomonadaceae</taxon>
        <taxon>Sphingobium</taxon>
    </lineage>
</organism>
<evidence type="ECO:0000256" key="9">
    <source>
        <dbReference type="ARBA" id="ARBA00023027"/>
    </source>
</evidence>
<keyword evidence="3" id="KW-0479">Metal-binding</keyword>
<dbReference type="PROSITE" id="PS51296">
    <property type="entry name" value="RIESKE"/>
    <property type="match status" value="1"/>
</dbReference>
<protein>
    <submittedName>
        <fullName evidence="11">Phenylpropionate dioxygenase-like ring-hydroxylating dioxygenase large terminal subunit</fullName>
    </submittedName>
</protein>
<keyword evidence="4" id="KW-0058">Aromatic hydrocarbons catabolism</keyword>
<evidence type="ECO:0000259" key="10">
    <source>
        <dbReference type="PROSITE" id="PS51296"/>
    </source>
</evidence>
<evidence type="ECO:0000256" key="2">
    <source>
        <dbReference type="ARBA" id="ARBA00022714"/>
    </source>
</evidence>
<dbReference type="CDD" id="cd08881">
    <property type="entry name" value="RHO_alpha_C_NDO-like"/>
    <property type="match status" value="1"/>
</dbReference>
<name>A0A7W6FQL4_9SPHN</name>
<feature type="domain" description="Rieske" evidence="10">
    <location>
        <begin position="48"/>
        <end position="130"/>
    </location>
</feature>
<gene>
    <name evidence="11" type="ORF">GGR43_002798</name>
</gene>
<dbReference type="Pfam" id="PF00355">
    <property type="entry name" value="Rieske"/>
    <property type="match status" value="1"/>
</dbReference>
<dbReference type="InterPro" id="IPR015879">
    <property type="entry name" value="Ring_hydroxy_dOase_asu_C_dom"/>
</dbReference>
<dbReference type="Proteomes" id="UP000571950">
    <property type="component" value="Unassembled WGS sequence"/>
</dbReference>
<dbReference type="Pfam" id="PF00848">
    <property type="entry name" value="Ring_hydroxyl_A"/>
    <property type="match status" value="1"/>
</dbReference>
<dbReference type="InterPro" id="IPR017941">
    <property type="entry name" value="Rieske_2Fe-2S"/>
</dbReference>
<dbReference type="InterPro" id="IPR043266">
    <property type="entry name" value="RHO_NdoB-like_C"/>
</dbReference>
<dbReference type="EMBL" id="JACIDT010000009">
    <property type="protein sequence ID" value="MBB3927075.1"/>
    <property type="molecule type" value="Genomic_DNA"/>
</dbReference>
<comment type="caution">
    <text evidence="11">The sequence shown here is derived from an EMBL/GenBank/DDBJ whole genome shotgun (WGS) entry which is preliminary data.</text>
</comment>
<reference evidence="11 12" key="1">
    <citation type="submission" date="2020-08" db="EMBL/GenBank/DDBJ databases">
        <title>Genomic Encyclopedia of Type Strains, Phase IV (KMG-IV): sequencing the most valuable type-strain genomes for metagenomic binning, comparative biology and taxonomic classification.</title>
        <authorList>
            <person name="Goeker M."/>
        </authorList>
    </citation>
    <scope>NUCLEOTIDE SEQUENCE [LARGE SCALE GENOMIC DNA]</scope>
    <source>
        <strain evidence="11 12">DSM 26189</strain>
    </source>
</reference>
<keyword evidence="6" id="KW-0560">Oxidoreductase</keyword>
<dbReference type="SUPFAM" id="SSF55961">
    <property type="entry name" value="Bet v1-like"/>
    <property type="match status" value="1"/>
</dbReference>
<dbReference type="PANTHER" id="PTHR43756:SF1">
    <property type="entry name" value="3-PHENYLPROPIONATE_CINNAMIC ACID DIOXYGENASE SUBUNIT ALPHA"/>
    <property type="match status" value="1"/>
</dbReference>
<keyword evidence="7" id="KW-0408">Iron</keyword>
<keyword evidence="12" id="KW-1185">Reference proteome</keyword>
<evidence type="ECO:0000256" key="1">
    <source>
        <dbReference type="ARBA" id="ARBA00008751"/>
    </source>
</evidence>
<dbReference type="RefSeq" id="WP_223177453.1">
    <property type="nucleotide sequence ID" value="NZ_BSPS01000023.1"/>
</dbReference>
<keyword evidence="9" id="KW-0520">NAD</keyword>
<dbReference type="SUPFAM" id="SSF50022">
    <property type="entry name" value="ISP domain"/>
    <property type="match status" value="1"/>
</dbReference>
<dbReference type="GO" id="GO:0051537">
    <property type="term" value="F:2 iron, 2 sulfur cluster binding"/>
    <property type="evidence" value="ECO:0007669"/>
    <property type="project" value="UniProtKB-KW"/>
</dbReference>
<evidence type="ECO:0000313" key="11">
    <source>
        <dbReference type="EMBL" id="MBB3927075.1"/>
    </source>
</evidence>
<dbReference type="Gene3D" id="3.90.380.10">
    <property type="entry name" value="Naphthalene 1,2-dioxygenase Alpha Subunit, Chain A, domain 1"/>
    <property type="match status" value="1"/>
</dbReference>
<proteinExistence type="inferred from homology"/>
<evidence type="ECO:0000256" key="7">
    <source>
        <dbReference type="ARBA" id="ARBA00023004"/>
    </source>
</evidence>
<keyword evidence="2" id="KW-0001">2Fe-2S</keyword>
<evidence type="ECO:0000256" key="3">
    <source>
        <dbReference type="ARBA" id="ARBA00022723"/>
    </source>
</evidence>
<dbReference type="PANTHER" id="PTHR43756">
    <property type="entry name" value="CHOLINE MONOOXYGENASE, CHLOROPLASTIC"/>
    <property type="match status" value="1"/>
</dbReference>
<evidence type="ECO:0000256" key="5">
    <source>
        <dbReference type="ARBA" id="ARBA00022964"/>
    </source>
</evidence>
<evidence type="ECO:0000256" key="4">
    <source>
        <dbReference type="ARBA" id="ARBA00022797"/>
    </source>
</evidence>
<evidence type="ECO:0000256" key="8">
    <source>
        <dbReference type="ARBA" id="ARBA00023014"/>
    </source>
</evidence>
<evidence type="ECO:0000256" key="6">
    <source>
        <dbReference type="ARBA" id="ARBA00023002"/>
    </source>
</evidence>
<dbReference type="Gene3D" id="2.102.10.10">
    <property type="entry name" value="Rieske [2Fe-2S] iron-sulphur domain"/>
    <property type="match status" value="1"/>
</dbReference>
<keyword evidence="5 11" id="KW-0223">Dioxygenase</keyword>
<dbReference type="AlphaFoldDB" id="A0A7W6FQL4"/>
<dbReference type="InterPro" id="IPR036922">
    <property type="entry name" value="Rieske_2Fe-2S_sf"/>
</dbReference>
<dbReference type="PRINTS" id="PR00090">
    <property type="entry name" value="RNGDIOXGNASE"/>
</dbReference>
<evidence type="ECO:0000313" key="12">
    <source>
        <dbReference type="Proteomes" id="UP000571950"/>
    </source>
</evidence>
<dbReference type="GO" id="GO:0005506">
    <property type="term" value="F:iron ion binding"/>
    <property type="evidence" value="ECO:0007669"/>
    <property type="project" value="InterPro"/>
</dbReference>
<dbReference type="InterPro" id="IPR001663">
    <property type="entry name" value="Rng_hydr_dOase-A"/>
</dbReference>
<sequence length="448" mass="49525">MTGFDAAMAREKATRIFDRDAGTIEASAYVDPDIYRLELENIFRRTWLFLAHETQIRAPGDFLATYMGEDPVIVVRQKDGGVKAFLNQCRHRGMRLCRSDAGKASNFTCVYHGWVYGLGGELVGVPLEEPAYGTVDRAAWSARPVPRIARYKGLIFGCWDENVPDFTDYLGDAAFYLDILLDRSPAGTEAIGGIHKWVIPCNWKFAAEQFASDSYHALFAHLSAAAVTMPDGSYSADWGGEGFQFTSDRGHGTGFLLDAGRREMLTAFVGPEVARYAMEEGMGSAIERLGAMRGQRMHAQHMTIFPNFSFLPSVNTVRVWHPKGPNEIEVWAWNLVEADASDAVKEAYRVGGLRSFSASGIFEQEDGENWVEIQRCLQGPVARDTVFHVGMGLGRPDAADPDLPGRLGWVFSEVAARGFYTQWQRLLADPDAPVIPSADHGEANHAAQ</sequence>
<accession>A0A7W6FQL4</accession>
<dbReference type="GO" id="GO:0051213">
    <property type="term" value="F:dioxygenase activity"/>
    <property type="evidence" value="ECO:0007669"/>
    <property type="project" value="UniProtKB-KW"/>
</dbReference>